<dbReference type="Proteomes" id="UP000184604">
    <property type="component" value="Chromosome"/>
</dbReference>
<evidence type="ECO:0000313" key="3">
    <source>
        <dbReference type="Proteomes" id="UP000184604"/>
    </source>
</evidence>
<dbReference type="SUPFAM" id="SSF49785">
    <property type="entry name" value="Galactose-binding domain-like"/>
    <property type="match status" value="1"/>
</dbReference>
<gene>
    <name evidence="2" type="ORF">BS101_18295</name>
</gene>
<evidence type="ECO:0000313" key="2">
    <source>
        <dbReference type="EMBL" id="APM40536.1"/>
    </source>
</evidence>
<reference evidence="2 3" key="1">
    <citation type="submission" date="2016-12" db="EMBL/GenBank/DDBJ databases">
        <title>Complete genome sequence of Clostridium kluyveri JZZ isolated from the pit mud of a Chinese flavor liquor-making factory.</title>
        <authorList>
            <person name="Wang Y."/>
        </authorList>
    </citation>
    <scope>NUCLEOTIDE SEQUENCE [LARGE SCALE GENOMIC DNA]</scope>
    <source>
        <strain evidence="2 3">JZZ</strain>
    </source>
</reference>
<dbReference type="InterPro" id="IPR008979">
    <property type="entry name" value="Galactose-bd-like_sf"/>
</dbReference>
<proteinExistence type="predicted"/>
<feature type="region of interest" description="Disordered" evidence="1">
    <location>
        <begin position="143"/>
        <end position="163"/>
    </location>
</feature>
<dbReference type="RefSeq" id="WP_073540123.1">
    <property type="nucleotide sequence ID" value="NZ_CP018335.1"/>
</dbReference>
<organism evidence="2 3">
    <name type="scientific">Clostridium kluyveri</name>
    <dbReference type="NCBI Taxonomy" id="1534"/>
    <lineage>
        <taxon>Bacteria</taxon>
        <taxon>Bacillati</taxon>
        <taxon>Bacillota</taxon>
        <taxon>Clostridia</taxon>
        <taxon>Eubacteriales</taxon>
        <taxon>Clostridiaceae</taxon>
        <taxon>Clostridium</taxon>
    </lineage>
</organism>
<name>A0A1L5FBZ9_CLOKL</name>
<protein>
    <submittedName>
        <fullName evidence="2">Uncharacterized protein</fullName>
    </submittedName>
</protein>
<dbReference type="AlphaFoldDB" id="A0A1L5FBZ9"/>
<accession>A0A1L5FBZ9</accession>
<evidence type="ECO:0000256" key="1">
    <source>
        <dbReference type="SAM" id="MobiDB-lite"/>
    </source>
</evidence>
<dbReference type="Gene3D" id="2.60.120.260">
    <property type="entry name" value="Galactose-binding domain-like"/>
    <property type="match status" value="1"/>
</dbReference>
<sequence length="1141" mass="120854">MPSANKTPNIGLNQWQGNEYPKRQDFVDDNAAVDLEIVKKASSTQDGRMAKEDKVKLDGISTGANKVEQSSTNGNIKINGTEKTVYTHPGSGTNPHGTTKSDVGLGNVTNDAQVKRTEMGTNNGVATLDASGVNAQAPKVHTHTKSQITDFPTSMPADGGNASTANKLATARTISLIGDATGSTPFDGSANKSITVVLANSGATAGTYTKLTIDAKGRVISATNLSASDIPNLDWSKIASGKPTTLAGYGVTDAVSKYIVLPSGTDLNTVVTSGFYRLDATSPNYTNLPPNSNVGYGQLIVSRGVDTAFQIITGYSNNEYYMRQGAKGGGTDTNFTTWQPWRKLWHDGNFDPDTKTKRVILTGQLQLTSYRKSVIALCEVTNDNPNLDSYSSGIISFHRYNGTLGAEINSLYVGAEKKYNTSNMSYFGLGLGNNIVNLRPCTFTYNGKKYGGVEFYFMAAPSSTIEFMGSSNFNIFGLDYYATDTSTVLNQEIYDSLEFDTTVNKLPNLVYNNEKVITREEQGGINLLSNGSFDNGLNSWTKNNTATLSIISDEKFSKCCKIVTSVQGGGIYNRSPSAIKNDAGTYVYSAWLKADAPLTIAFGLDNNRQTITLTTEWTRYYFIQNKNPGANNILSIFSWDTSGSTVTFYVANAQVETGTMITDWKPSVEDNKTYSDNKILSLGTTTNSGNAYTLTAPTGFTLQDGQLLVVKFNAASTGAITVNVGGTGAKAVKDYFGNDVTNVRANLPANLVYESSSDSFILQGKGGGGNAVAGDLLSGKTATVDAGQITGTIPSKSAQTYTPGTSNQTIASGQYLDGVQTILGDAALISANIKANASIFNVAGKSTVIETTESTNPIATNTVRSGKKGFVNGAAITGGLAVQATGPQTVTPGTSDIVKAAGIYDGPITIKGDADLVSANIKAEANIFGVAGKTSVVDTADATGVAGDVLSTKTVYINGVKTTGTMPNRGVVTLTPGTTDQTISNGYHNGSGIVKGDANLKPENIREDVGMFGKIGTLKPYELTAGDSNVLFLDSQQYNTTSYTRVKVGKTITTNIKGKIRISFDLRCGGSASLGYEVDKNGSLVTSNSYNSTSWTTETIDVTCSQGDVFEFLIKSYNEDYNAYIKNIKVSTDLVSPLTIA</sequence>
<dbReference type="CDD" id="cd19958">
    <property type="entry name" value="pyocin_knob"/>
    <property type="match status" value="1"/>
</dbReference>
<dbReference type="EMBL" id="CP018335">
    <property type="protein sequence ID" value="APM40536.1"/>
    <property type="molecule type" value="Genomic_DNA"/>
</dbReference>